<dbReference type="HAMAP" id="MF_00122">
    <property type="entry name" value="GatC"/>
    <property type="match status" value="1"/>
</dbReference>
<gene>
    <name evidence="6 7" type="primary">gatC</name>
    <name evidence="7" type="ORF">GT747_07070</name>
    <name evidence="8" type="ORF">SAMN05444424_0618</name>
</gene>
<evidence type="ECO:0000256" key="1">
    <source>
        <dbReference type="ARBA" id="ARBA00010757"/>
    </source>
</evidence>
<dbReference type="EMBL" id="WWVX01000004">
    <property type="protein sequence ID" value="MZL69519.1"/>
    <property type="molecule type" value="Genomic_DNA"/>
</dbReference>
<dbReference type="Proteomes" id="UP000184089">
    <property type="component" value="Unassembled WGS sequence"/>
</dbReference>
<evidence type="ECO:0000256" key="2">
    <source>
        <dbReference type="ARBA" id="ARBA00011123"/>
    </source>
</evidence>
<dbReference type="Proteomes" id="UP000474718">
    <property type="component" value="Unassembled WGS sequence"/>
</dbReference>
<dbReference type="GO" id="GO:0006412">
    <property type="term" value="P:translation"/>
    <property type="evidence" value="ECO:0007669"/>
    <property type="project" value="UniProtKB-UniRule"/>
</dbReference>
<keyword evidence="6" id="KW-0067">ATP-binding</keyword>
<accession>A0AAQ1RV65</accession>
<comment type="catalytic activity">
    <reaction evidence="5 6">
        <text>L-glutamyl-tRNA(Gln) + L-glutamine + ATP + H2O = L-glutaminyl-tRNA(Gln) + L-glutamate + ADP + phosphate + H(+)</text>
        <dbReference type="Rhea" id="RHEA:17521"/>
        <dbReference type="Rhea" id="RHEA-COMP:9681"/>
        <dbReference type="Rhea" id="RHEA-COMP:9684"/>
        <dbReference type="ChEBI" id="CHEBI:15377"/>
        <dbReference type="ChEBI" id="CHEBI:15378"/>
        <dbReference type="ChEBI" id="CHEBI:29985"/>
        <dbReference type="ChEBI" id="CHEBI:30616"/>
        <dbReference type="ChEBI" id="CHEBI:43474"/>
        <dbReference type="ChEBI" id="CHEBI:58359"/>
        <dbReference type="ChEBI" id="CHEBI:78520"/>
        <dbReference type="ChEBI" id="CHEBI:78521"/>
        <dbReference type="ChEBI" id="CHEBI:456216"/>
    </reaction>
</comment>
<evidence type="ECO:0000256" key="4">
    <source>
        <dbReference type="ARBA" id="ARBA00047380"/>
    </source>
</evidence>
<dbReference type="EC" id="6.3.5.-" evidence="6"/>
<comment type="subunit">
    <text evidence="2 6">Heterotrimer of A, B and C subunits.</text>
</comment>
<reference evidence="8" key="1">
    <citation type="submission" date="2016-11" db="EMBL/GenBank/DDBJ databases">
        <authorList>
            <person name="Varghese N."/>
            <person name="Submissions S."/>
        </authorList>
    </citation>
    <scope>NUCLEOTIDE SEQUENCE</scope>
    <source>
        <strain evidence="8">DSM 4029</strain>
    </source>
</reference>
<evidence type="ECO:0000313" key="7">
    <source>
        <dbReference type="EMBL" id="MZL69519.1"/>
    </source>
</evidence>
<comment type="caution">
    <text evidence="8">The sequence shown here is derived from an EMBL/GenBank/DDBJ whole genome shotgun (WGS) entry which is preliminary data.</text>
</comment>
<sequence length="89" mass="10196">MEIDVRHIAKLSYLKIEDNEIETYQKQMSDIIQMVEALPDQADFDAKPKVEDAMQLREDKVRPSTPRDKLLQNAPQVEAGCVVVPKTLE</sequence>
<comment type="catalytic activity">
    <reaction evidence="4 6">
        <text>L-aspartyl-tRNA(Asn) + L-glutamine + ATP + H2O = L-asparaginyl-tRNA(Asn) + L-glutamate + ADP + phosphate + 2 H(+)</text>
        <dbReference type="Rhea" id="RHEA:14513"/>
        <dbReference type="Rhea" id="RHEA-COMP:9674"/>
        <dbReference type="Rhea" id="RHEA-COMP:9677"/>
        <dbReference type="ChEBI" id="CHEBI:15377"/>
        <dbReference type="ChEBI" id="CHEBI:15378"/>
        <dbReference type="ChEBI" id="CHEBI:29985"/>
        <dbReference type="ChEBI" id="CHEBI:30616"/>
        <dbReference type="ChEBI" id="CHEBI:43474"/>
        <dbReference type="ChEBI" id="CHEBI:58359"/>
        <dbReference type="ChEBI" id="CHEBI:78515"/>
        <dbReference type="ChEBI" id="CHEBI:78516"/>
        <dbReference type="ChEBI" id="CHEBI:456216"/>
    </reaction>
</comment>
<organism evidence="8 9">
    <name type="scientific">Bittarella massiliensis</name>
    <name type="common">ex Durand et al. 2017</name>
    <dbReference type="NCBI Taxonomy" id="1720313"/>
    <lineage>
        <taxon>Bacteria</taxon>
        <taxon>Bacillati</taxon>
        <taxon>Bacillota</taxon>
        <taxon>Clostridia</taxon>
        <taxon>Eubacteriales</taxon>
        <taxon>Oscillospiraceae</taxon>
        <taxon>Bittarella (ex Durand et al. 2017)</taxon>
    </lineage>
</organism>
<protein>
    <recommendedName>
        <fullName evidence="6">Aspartyl/glutamyl-tRNA(Asn/Gln) amidotransferase subunit C</fullName>
        <shortName evidence="6">Asp/Glu-ADT subunit C</shortName>
        <ecNumber evidence="6">6.3.5.-</ecNumber>
    </recommendedName>
</protein>
<dbReference type="NCBIfam" id="TIGR00135">
    <property type="entry name" value="gatC"/>
    <property type="match status" value="1"/>
</dbReference>
<keyword evidence="6" id="KW-0436">Ligase</keyword>
<dbReference type="GO" id="GO:0050567">
    <property type="term" value="F:glutaminyl-tRNA synthase (glutamine-hydrolyzing) activity"/>
    <property type="evidence" value="ECO:0007669"/>
    <property type="project" value="UniProtKB-UniRule"/>
</dbReference>
<comment type="similarity">
    <text evidence="1 6">Belongs to the GatC family.</text>
</comment>
<evidence type="ECO:0000313" key="9">
    <source>
        <dbReference type="Proteomes" id="UP000184089"/>
    </source>
</evidence>
<evidence type="ECO:0000313" key="10">
    <source>
        <dbReference type="Proteomes" id="UP000474718"/>
    </source>
</evidence>
<dbReference type="EMBL" id="FQVY01000001">
    <property type="protein sequence ID" value="SHF76939.1"/>
    <property type="molecule type" value="Genomic_DNA"/>
</dbReference>
<evidence type="ECO:0000256" key="6">
    <source>
        <dbReference type="HAMAP-Rule" id="MF_00122"/>
    </source>
</evidence>
<evidence type="ECO:0000313" key="8">
    <source>
        <dbReference type="EMBL" id="SHF76939.1"/>
    </source>
</evidence>
<dbReference type="AlphaFoldDB" id="A0AAQ1RV65"/>
<dbReference type="RefSeq" id="WP_044992333.1">
    <property type="nucleotide sequence ID" value="NZ_FQVY01000001.1"/>
</dbReference>
<proteinExistence type="inferred from homology"/>
<reference evidence="7 10" key="3">
    <citation type="journal article" date="2019" name="Nat. Med.">
        <title>A library of human gut bacterial isolates paired with longitudinal multiomics data enables mechanistic microbiome research.</title>
        <authorList>
            <person name="Poyet M."/>
            <person name="Groussin M."/>
            <person name="Gibbons S.M."/>
            <person name="Avila-Pacheco J."/>
            <person name="Jiang X."/>
            <person name="Kearney S.M."/>
            <person name="Perrotta A.R."/>
            <person name="Berdy B."/>
            <person name="Zhao S."/>
            <person name="Lieberman T.D."/>
            <person name="Swanson P.K."/>
            <person name="Smith M."/>
            <person name="Roesemann S."/>
            <person name="Alexander J.E."/>
            <person name="Rich S.A."/>
            <person name="Livny J."/>
            <person name="Vlamakis H."/>
            <person name="Clish C."/>
            <person name="Bullock K."/>
            <person name="Deik A."/>
            <person name="Scott J."/>
            <person name="Pierce K.A."/>
            <person name="Xavier R.J."/>
            <person name="Alm E.J."/>
        </authorList>
    </citation>
    <scope>NUCLEOTIDE SEQUENCE [LARGE SCALE GENOMIC DNA]</scope>
    <source>
        <strain evidence="7 10">BIOML-A2</strain>
    </source>
</reference>
<dbReference type="GO" id="GO:0005524">
    <property type="term" value="F:ATP binding"/>
    <property type="evidence" value="ECO:0007669"/>
    <property type="project" value="UniProtKB-KW"/>
</dbReference>
<evidence type="ECO:0000256" key="3">
    <source>
        <dbReference type="ARBA" id="ARBA00024799"/>
    </source>
</evidence>
<reference evidence="9" key="2">
    <citation type="submission" date="2016-11" db="EMBL/GenBank/DDBJ databases">
        <authorList>
            <person name="Jaros S."/>
            <person name="Januszkiewicz K."/>
            <person name="Wedrychowicz H."/>
        </authorList>
    </citation>
    <scope>NUCLEOTIDE SEQUENCE [LARGE SCALE GENOMIC DNA]</scope>
    <source>
        <strain evidence="9">DSM 4029</strain>
    </source>
</reference>
<dbReference type="InterPro" id="IPR036113">
    <property type="entry name" value="Asp/Glu-ADT_sf_sub_c"/>
</dbReference>
<dbReference type="InterPro" id="IPR003837">
    <property type="entry name" value="GatC"/>
</dbReference>
<name>A0AAQ1RV65_9FIRM</name>
<keyword evidence="6" id="KW-0547">Nucleotide-binding</keyword>
<keyword evidence="10" id="KW-1185">Reference proteome</keyword>
<dbReference type="Pfam" id="PF02686">
    <property type="entry name" value="GatC"/>
    <property type="match status" value="1"/>
</dbReference>
<dbReference type="Gene3D" id="1.10.20.60">
    <property type="entry name" value="Glu-tRNAGln amidotransferase C subunit, N-terminal domain"/>
    <property type="match status" value="1"/>
</dbReference>
<keyword evidence="6" id="KW-0648">Protein biosynthesis</keyword>
<dbReference type="GO" id="GO:0006450">
    <property type="term" value="P:regulation of translational fidelity"/>
    <property type="evidence" value="ECO:0007669"/>
    <property type="project" value="InterPro"/>
</dbReference>
<evidence type="ECO:0000256" key="5">
    <source>
        <dbReference type="ARBA" id="ARBA00047913"/>
    </source>
</evidence>
<dbReference type="SUPFAM" id="SSF141000">
    <property type="entry name" value="Glu-tRNAGln amidotransferase C subunit"/>
    <property type="match status" value="1"/>
</dbReference>
<comment type="function">
    <text evidence="3 6">Allows the formation of correctly charged Asn-tRNA(Asn) or Gln-tRNA(Gln) through the transamidation of misacylated Asp-tRNA(Asn) or Glu-tRNA(Gln) in organisms which lack either or both of asparaginyl-tRNA or glutaminyl-tRNA synthetases. The reaction takes place in the presence of glutamine and ATP through an activated phospho-Asp-tRNA(Asn) or phospho-Glu-tRNA(Gln).</text>
</comment>